<sequence length="556" mass="63762">MLSIKENKKSIDLRYIYLALIFLGSLFIYQIVGMLETYIYSVLGNVTFLTYHLILESLSIIISFTSFILTYYTYQKNNRLRLLVYSAVFFITGWLDFFHTMGYNGMPVFFTNSSIPKATTFWIIGRLIFAMGLLVAGLVPYNYKTRLSRSYFLWGSIIVSVLISYVVTVHLDSFPPLFIEGQGLTELKINLEYFILVIFAIASILYIRDYHLTRDRVFMLVAAGLIVSVFAEAAFTVYKSVYDTYNMLGHIYKVLGLYLISRGIFIYNLDKPYVELSNAKKKIKLYAENLEKIVERRTSEVHKINAKMIEDLEYAKKIQESMLPAKELNIYSTQFVSEYIPCERLSGDFYGIYVIDEENLGMYIADVAGHGVSAAMMTVVADRIIKPTGAQERAVNALAPHKTLGHFYREFNKSEFPIEMHVVMFHAIFNTKSRLLSYCSGGINVLPILVRKSGEIVTLSESTGFPICRFGDFYTPEYKKADIQMEKGDRVIFYTDGLVENFKNSTLIEQKDLIRILLANRDKDLKVLSQGILNEIKQIASGSEYDDDITYFIMEA</sequence>
<gene>
    <name evidence="4" type="ORF">HNQ80_000717</name>
</gene>
<feature type="transmembrane region" description="Helical" evidence="2">
    <location>
        <begin position="82"/>
        <end position="101"/>
    </location>
</feature>
<dbReference type="EC" id="3.1.3.3" evidence="4"/>
<feature type="transmembrane region" description="Helical" evidence="2">
    <location>
        <begin position="191"/>
        <end position="207"/>
    </location>
</feature>
<feature type="domain" description="PPM-type phosphatase" evidence="3">
    <location>
        <begin position="330"/>
        <end position="556"/>
    </location>
</feature>
<dbReference type="Pfam" id="PF07228">
    <property type="entry name" value="SpoIIE"/>
    <property type="match status" value="1"/>
</dbReference>
<evidence type="ECO:0000313" key="4">
    <source>
        <dbReference type="EMBL" id="MBB6214634.1"/>
    </source>
</evidence>
<reference evidence="4 5" key="1">
    <citation type="submission" date="2020-08" db="EMBL/GenBank/DDBJ databases">
        <title>Genomic Encyclopedia of Type Strains, Phase IV (KMG-IV): sequencing the most valuable type-strain genomes for metagenomic binning, comparative biology and taxonomic classification.</title>
        <authorList>
            <person name="Goeker M."/>
        </authorList>
    </citation>
    <scope>NUCLEOTIDE SEQUENCE [LARGE SCALE GENOMIC DNA]</scope>
    <source>
        <strain evidence="4 5">DSM 103526</strain>
    </source>
</reference>
<feature type="transmembrane region" description="Helical" evidence="2">
    <location>
        <begin position="12"/>
        <end position="31"/>
    </location>
</feature>
<feature type="transmembrane region" description="Helical" evidence="2">
    <location>
        <begin position="121"/>
        <end position="139"/>
    </location>
</feature>
<keyword evidence="1 4" id="KW-0378">Hydrolase</keyword>
<feature type="transmembrane region" description="Helical" evidence="2">
    <location>
        <begin position="51"/>
        <end position="70"/>
    </location>
</feature>
<name>A0A841KLB5_9FIRM</name>
<dbReference type="Proteomes" id="UP000579281">
    <property type="component" value="Unassembled WGS sequence"/>
</dbReference>
<evidence type="ECO:0000313" key="5">
    <source>
        <dbReference type="Proteomes" id="UP000579281"/>
    </source>
</evidence>
<dbReference type="AlphaFoldDB" id="A0A841KLB5"/>
<dbReference type="InterPro" id="IPR052016">
    <property type="entry name" value="Bact_Sigma-Reg"/>
</dbReference>
<dbReference type="Gene3D" id="3.60.40.10">
    <property type="entry name" value="PPM-type phosphatase domain"/>
    <property type="match status" value="1"/>
</dbReference>
<evidence type="ECO:0000259" key="3">
    <source>
        <dbReference type="SMART" id="SM00331"/>
    </source>
</evidence>
<dbReference type="Pfam" id="PF17159">
    <property type="entry name" value="MASE3"/>
    <property type="match status" value="1"/>
</dbReference>
<proteinExistence type="predicted"/>
<dbReference type="InterPro" id="IPR033425">
    <property type="entry name" value="MASE3"/>
</dbReference>
<feature type="transmembrane region" description="Helical" evidence="2">
    <location>
        <begin position="151"/>
        <end position="171"/>
    </location>
</feature>
<dbReference type="SMART" id="SM00331">
    <property type="entry name" value="PP2C_SIG"/>
    <property type="match status" value="1"/>
</dbReference>
<keyword evidence="2" id="KW-0472">Membrane</keyword>
<protein>
    <submittedName>
        <fullName evidence="4">Sigma-B regulation protein RsbU (Phosphoserine phosphatase)</fullName>
        <ecNumber evidence="4">3.1.3.3</ecNumber>
    </submittedName>
</protein>
<keyword evidence="2" id="KW-1133">Transmembrane helix</keyword>
<accession>A0A841KLB5</accession>
<evidence type="ECO:0000256" key="2">
    <source>
        <dbReference type="SAM" id="Phobius"/>
    </source>
</evidence>
<dbReference type="EMBL" id="JACHEN010000003">
    <property type="protein sequence ID" value="MBB6214634.1"/>
    <property type="molecule type" value="Genomic_DNA"/>
</dbReference>
<comment type="caution">
    <text evidence="4">The sequence shown here is derived from an EMBL/GenBank/DDBJ whole genome shotgun (WGS) entry which is preliminary data.</text>
</comment>
<keyword evidence="2" id="KW-0812">Transmembrane</keyword>
<evidence type="ECO:0000256" key="1">
    <source>
        <dbReference type="ARBA" id="ARBA00022801"/>
    </source>
</evidence>
<dbReference type="PANTHER" id="PTHR43156:SF2">
    <property type="entry name" value="STAGE II SPORULATION PROTEIN E"/>
    <property type="match status" value="1"/>
</dbReference>
<dbReference type="PANTHER" id="PTHR43156">
    <property type="entry name" value="STAGE II SPORULATION PROTEIN E-RELATED"/>
    <property type="match status" value="1"/>
</dbReference>
<dbReference type="InterPro" id="IPR001932">
    <property type="entry name" value="PPM-type_phosphatase-like_dom"/>
</dbReference>
<keyword evidence="5" id="KW-1185">Reference proteome</keyword>
<feature type="transmembrane region" description="Helical" evidence="2">
    <location>
        <begin position="219"/>
        <end position="238"/>
    </location>
</feature>
<dbReference type="InterPro" id="IPR036457">
    <property type="entry name" value="PPM-type-like_dom_sf"/>
</dbReference>
<dbReference type="GO" id="GO:0016791">
    <property type="term" value="F:phosphatase activity"/>
    <property type="evidence" value="ECO:0007669"/>
    <property type="project" value="TreeGrafter"/>
</dbReference>
<organism evidence="4 5">
    <name type="scientific">Anaerosolibacter carboniphilus</name>
    <dbReference type="NCBI Taxonomy" id="1417629"/>
    <lineage>
        <taxon>Bacteria</taxon>
        <taxon>Bacillati</taxon>
        <taxon>Bacillota</taxon>
        <taxon>Clostridia</taxon>
        <taxon>Peptostreptococcales</taxon>
        <taxon>Thermotaleaceae</taxon>
        <taxon>Anaerosolibacter</taxon>
    </lineage>
</organism>